<sequence>MYHPAHPSISLSIYEQKGQESTIFIKIQILKEKLKNCISIWKGRIPIKSKKDSLSWTLLFLLFAVSWPAGIYLIWKKIKLEPVDFSKPIRSGLLGGKAEIIYSVFFLASSSVALVSGCLEILSRGFPDAACRLVVSWGCISLSLTLPGRFLCKHGMRLICRKRYSEHKRSSVSRDK</sequence>
<dbReference type="HOGENOM" id="CLU_1522623_0_0_9"/>
<name>C0ECI0_9FIRM</name>
<reference evidence="2 3" key="1">
    <citation type="submission" date="2009-01" db="EMBL/GenBank/DDBJ databases">
        <authorList>
            <person name="Fulton L."/>
            <person name="Clifton S."/>
            <person name="Fulton B."/>
            <person name="Xu J."/>
            <person name="Minx P."/>
            <person name="Pepin K.H."/>
            <person name="Johnson M."/>
            <person name="Bhonagiri V."/>
            <person name="Nash W.E."/>
            <person name="Mardis E.R."/>
            <person name="Wilson R.K."/>
        </authorList>
    </citation>
    <scope>NUCLEOTIDE SEQUENCE [LARGE SCALE GENOMIC DNA]</scope>
    <source>
        <strain evidence="2 3">DSM 5476</strain>
    </source>
</reference>
<keyword evidence="1" id="KW-1133">Transmembrane helix</keyword>
<protein>
    <submittedName>
        <fullName evidence="2">Uncharacterized protein</fullName>
    </submittedName>
</protein>
<evidence type="ECO:0000313" key="2">
    <source>
        <dbReference type="EMBL" id="EEG30797.1"/>
    </source>
</evidence>
<dbReference type="EMBL" id="ACEC01000052">
    <property type="protein sequence ID" value="EEG30797.1"/>
    <property type="molecule type" value="Genomic_DNA"/>
</dbReference>
<evidence type="ECO:0000256" key="1">
    <source>
        <dbReference type="SAM" id="Phobius"/>
    </source>
</evidence>
<feature type="transmembrane region" description="Helical" evidence="1">
    <location>
        <begin position="54"/>
        <end position="75"/>
    </location>
</feature>
<evidence type="ECO:0000313" key="3">
    <source>
        <dbReference type="Proteomes" id="UP000003340"/>
    </source>
</evidence>
<reference evidence="2 3" key="2">
    <citation type="submission" date="2009-02" db="EMBL/GenBank/DDBJ databases">
        <title>Draft genome sequence of Clostridium methylpentosum (DSM 5476).</title>
        <authorList>
            <person name="Sudarsanam P."/>
            <person name="Ley R."/>
            <person name="Guruge J."/>
            <person name="Turnbaugh P.J."/>
            <person name="Mahowald M."/>
            <person name="Liep D."/>
            <person name="Gordon J."/>
        </authorList>
    </citation>
    <scope>NUCLEOTIDE SEQUENCE [LARGE SCALE GENOMIC DNA]</scope>
    <source>
        <strain evidence="2 3">DSM 5476</strain>
    </source>
</reference>
<dbReference type="Proteomes" id="UP000003340">
    <property type="component" value="Unassembled WGS sequence"/>
</dbReference>
<gene>
    <name evidence="2" type="ORF">CLOSTMETH_01552</name>
</gene>
<keyword evidence="1" id="KW-0472">Membrane</keyword>
<organism evidence="2 3">
    <name type="scientific">[Clostridium] methylpentosum DSM 5476</name>
    <dbReference type="NCBI Taxonomy" id="537013"/>
    <lineage>
        <taxon>Bacteria</taxon>
        <taxon>Bacillati</taxon>
        <taxon>Bacillota</taxon>
        <taxon>Clostridia</taxon>
        <taxon>Eubacteriales</taxon>
        <taxon>Oscillospiraceae</taxon>
        <taxon>Oscillospiraceae incertae sedis</taxon>
    </lineage>
</organism>
<proteinExistence type="predicted"/>
<keyword evidence="1" id="KW-0812">Transmembrane</keyword>
<comment type="caution">
    <text evidence="2">The sequence shown here is derived from an EMBL/GenBank/DDBJ whole genome shotgun (WGS) entry which is preliminary data.</text>
</comment>
<dbReference type="STRING" id="537013.CLOSTMETH_01552"/>
<dbReference type="AlphaFoldDB" id="C0ECI0"/>
<keyword evidence="3" id="KW-1185">Reference proteome</keyword>
<feature type="transmembrane region" description="Helical" evidence="1">
    <location>
        <begin position="100"/>
        <end position="122"/>
    </location>
</feature>
<accession>C0ECI0</accession>